<dbReference type="Gramene" id="KVI00435">
    <property type="protein sequence ID" value="KVI00435"/>
    <property type="gene ID" value="Ccrd_021411"/>
</dbReference>
<protein>
    <submittedName>
        <fullName evidence="2">ARID/BRIGHT DNA-binding domain-containing protein</fullName>
    </submittedName>
</protein>
<evidence type="ECO:0000259" key="1">
    <source>
        <dbReference type="PROSITE" id="PS51011"/>
    </source>
</evidence>
<dbReference type="Pfam" id="PF01388">
    <property type="entry name" value="ARID"/>
    <property type="match status" value="1"/>
</dbReference>
<dbReference type="GO" id="GO:0003677">
    <property type="term" value="F:DNA binding"/>
    <property type="evidence" value="ECO:0007669"/>
    <property type="project" value="UniProtKB-KW"/>
</dbReference>
<organism evidence="2 3">
    <name type="scientific">Cynara cardunculus var. scolymus</name>
    <name type="common">Globe artichoke</name>
    <name type="synonym">Cynara scolymus</name>
    <dbReference type="NCBI Taxonomy" id="59895"/>
    <lineage>
        <taxon>Eukaryota</taxon>
        <taxon>Viridiplantae</taxon>
        <taxon>Streptophyta</taxon>
        <taxon>Embryophyta</taxon>
        <taxon>Tracheophyta</taxon>
        <taxon>Spermatophyta</taxon>
        <taxon>Magnoliopsida</taxon>
        <taxon>eudicotyledons</taxon>
        <taxon>Gunneridae</taxon>
        <taxon>Pentapetalae</taxon>
        <taxon>asterids</taxon>
        <taxon>campanulids</taxon>
        <taxon>Asterales</taxon>
        <taxon>Asteraceae</taxon>
        <taxon>Carduoideae</taxon>
        <taxon>Cardueae</taxon>
        <taxon>Carduinae</taxon>
        <taxon>Cynara</taxon>
    </lineage>
</organism>
<feature type="domain" description="ARID" evidence="1">
    <location>
        <begin position="1"/>
        <end position="66"/>
    </location>
</feature>
<comment type="caution">
    <text evidence="2">The sequence shown here is derived from an EMBL/GenBank/DDBJ whole genome shotgun (WGS) entry which is preliminary data.</text>
</comment>
<keyword evidence="3" id="KW-1185">Reference proteome</keyword>
<dbReference type="Gene3D" id="1.10.150.60">
    <property type="entry name" value="ARID DNA-binding domain"/>
    <property type="match status" value="1"/>
</dbReference>
<dbReference type="InterPro" id="IPR036431">
    <property type="entry name" value="ARID_dom_sf"/>
</dbReference>
<dbReference type="STRING" id="59895.A0A118JZW9"/>
<dbReference type="InterPro" id="IPR001606">
    <property type="entry name" value="ARID_dom"/>
</dbReference>
<gene>
    <name evidence="2" type="ORF">Ccrd_021411</name>
</gene>
<proteinExistence type="predicted"/>
<dbReference type="SUPFAM" id="SSF46774">
    <property type="entry name" value="ARID-like"/>
    <property type="match status" value="1"/>
</dbReference>
<dbReference type="Proteomes" id="UP000243975">
    <property type="component" value="Unassembled WGS sequence"/>
</dbReference>
<accession>A0A118JZW9</accession>
<dbReference type="PANTHER" id="PTHR46691">
    <property type="entry name" value="HIGH MOBILITY GROUP B PROTEIN 9"/>
    <property type="match status" value="1"/>
</dbReference>
<dbReference type="PROSITE" id="PS51011">
    <property type="entry name" value="ARID"/>
    <property type="match status" value="1"/>
</dbReference>
<feature type="non-terminal residue" evidence="2">
    <location>
        <position position="1"/>
    </location>
</feature>
<evidence type="ECO:0000313" key="2">
    <source>
        <dbReference type="EMBL" id="KVI00435.1"/>
    </source>
</evidence>
<keyword evidence="2" id="KW-0238">DNA-binding</keyword>
<sequence>MIPVEEKAMQYYLYPPPIARYEDVLEEKKWKEVTNSFSFPPSATNASFILRKYYMSLIHHFEQVYYFKAKAWTPTVI</sequence>
<name>A0A118JZW9_CYNCS</name>
<dbReference type="PANTHER" id="PTHR46691:SF3">
    <property type="entry name" value="HIGH MOBILITY GROUP B PROTEIN 15"/>
    <property type="match status" value="1"/>
</dbReference>
<reference evidence="2 3" key="1">
    <citation type="journal article" date="2016" name="Sci. Rep.">
        <title>The genome sequence of the outbreeding globe artichoke constructed de novo incorporating a phase-aware low-pass sequencing strategy of F1 progeny.</title>
        <authorList>
            <person name="Scaglione D."/>
            <person name="Reyes-Chin-Wo S."/>
            <person name="Acquadro A."/>
            <person name="Froenicke L."/>
            <person name="Portis E."/>
            <person name="Beitel C."/>
            <person name="Tirone M."/>
            <person name="Mauro R."/>
            <person name="Lo Monaco A."/>
            <person name="Mauromicale G."/>
            <person name="Faccioli P."/>
            <person name="Cattivelli L."/>
            <person name="Rieseberg L."/>
            <person name="Michelmore R."/>
            <person name="Lanteri S."/>
        </authorList>
    </citation>
    <scope>NUCLEOTIDE SEQUENCE [LARGE SCALE GENOMIC DNA]</scope>
    <source>
        <strain evidence="2">2C</strain>
    </source>
</reference>
<dbReference type="AlphaFoldDB" id="A0A118JZW9"/>
<evidence type="ECO:0000313" key="3">
    <source>
        <dbReference type="Proteomes" id="UP000243975"/>
    </source>
</evidence>
<dbReference type="EMBL" id="LEKV01003390">
    <property type="protein sequence ID" value="KVI00435.1"/>
    <property type="molecule type" value="Genomic_DNA"/>
</dbReference>